<reference evidence="1 2" key="1">
    <citation type="journal article" date="2019" name="Sci. Rep.">
        <title>Orb-weaving spider Araneus ventricosus genome elucidates the spidroin gene catalogue.</title>
        <authorList>
            <person name="Kono N."/>
            <person name="Nakamura H."/>
            <person name="Ohtoshi R."/>
            <person name="Moran D.A.P."/>
            <person name="Shinohara A."/>
            <person name="Yoshida Y."/>
            <person name="Fujiwara M."/>
            <person name="Mori M."/>
            <person name="Tomita M."/>
            <person name="Arakawa K."/>
        </authorList>
    </citation>
    <scope>NUCLEOTIDE SEQUENCE [LARGE SCALE GENOMIC DNA]</scope>
</reference>
<protein>
    <submittedName>
        <fullName evidence="1">Uncharacterized protein</fullName>
    </submittedName>
</protein>
<comment type="caution">
    <text evidence="1">The sequence shown here is derived from an EMBL/GenBank/DDBJ whole genome shotgun (WGS) entry which is preliminary data.</text>
</comment>
<keyword evidence="2" id="KW-1185">Reference proteome</keyword>
<organism evidence="1 2">
    <name type="scientific">Araneus ventricosus</name>
    <name type="common">Orbweaver spider</name>
    <name type="synonym">Epeira ventricosa</name>
    <dbReference type="NCBI Taxonomy" id="182803"/>
    <lineage>
        <taxon>Eukaryota</taxon>
        <taxon>Metazoa</taxon>
        <taxon>Ecdysozoa</taxon>
        <taxon>Arthropoda</taxon>
        <taxon>Chelicerata</taxon>
        <taxon>Arachnida</taxon>
        <taxon>Araneae</taxon>
        <taxon>Araneomorphae</taxon>
        <taxon>Entelegynae</taxon>
        <taxon>Araneoidea</taxon>
        <taxon>Araneidae</taxon>
        <taxon>Araneus</taxon>
    </lineage>
</organism>
<name>A0A4Y2MIF1_ARAVE</name>
<dbReference type="EMBL" id="BGPR01007346">
    <property type="protein sequence ID" value="GBN26160.1"/>
    <property type="molecule type" value="Genomic_DNA"/>
</dbReference>
<accession>A0A4Y2MIF1</accession>
<gene>
    <name evidence="1" type="ORF">AVEN_253073_1</name>
</gene>
<evidence type="ECO:0000313" key="2">
    <source>
        <dbReference type="Proteomes" id="UP000499080"/>
    </source>
</evidence>
<evidence type="ECO:0000313" key="1">
    <source>
        <dbReference type="EMBL" id="GBN26160.1"/>
    </source>
</evidence>
<sequence length="104" mass="11820">MTYIRHTISLHNLPVSADICRNVALIVRCPDDRKSFLDPVGSLEQLPQPGHRWNIVFHSMFYELEEHVKVAGRTANGYSQILCSMCDAHSAIADNNVFHLLHHV</sequence>
<dbReference type="AlphaFoldDB" id="A0A4Y2MIF1"/>
<proteinExistence type="predicted"/>
<dbReference type="Proteomes" id="UP000499080">
    <property type="component" value="Unassembled WGS sequence"/>
</dbReference>